<accession>A0ABV0BF12</accession>
<comment type="caution">
    <text evidence="2">The sequence shown here is derived from an EMBL/GenBank/DDBJ whole genome shotgun (WGS) entry which is preliminary data.</text>
</comment>
<evidence type="ECO:0000313" key="2">
    <source>
        <dbReference type="EMBL" id="MEN3749842.1"/>
    </source>
</evidence>
<evidence type="ECO:0000313" key="3">
    <source>
        <dbReference type="Proteomes" id="UP001427805"/>
    </source>
</evidence>
<dbReference type="Proteomes" id="UP001427805">
    <property type="component" value="Unassembled WGS sequence"/>
</dbReference>
<keyword evidence="3" id="KW-1185">Reference proteome</keyword>
<dbReference type="EMBL" id="JBDIZK010000018">
    <property type="protein sequence ID" value="MEN3749842.1"/>
    <property type="molecule type" value="Genomic_DNA"/>
</dbReference>
<reference evidence="2 3" key="1">
    <citation type="submission" date="2024-05" db="EMBL/GenBank/DDBJ databases">
        <title>Sphingomonas sp. HF-S3 16S ribosomal RNA gene Genome sequencing and assembly.</title>
        <authorList>
            <person name="Lee H."/>
        </authorList>
    </citation>
    <scope>NUCLEOTIDE SEQUENCE [LARGE SCALE GENOMIC DNA]</scope>
    <source>
        <strain evidence="2 3">HF-S3</strain>
    </source>
</reference>
<protein>
    <submittedName>
        <fullName evidence="2">DUF4157 domain-containing protein</fullName>
    </submittedName>
</protein>
<dbReference type="Pfam" id="PF13699">
    <property type="entry name" value="eCIS_core"/>
    <property type="match status" value="1"/>
</dbReference>
<name>A0ABV0BF12_9SPHN</name>
<feature type="domain" description="eCIS core" evidence="1">
    <location>
        <begin position="25"/>
        <end position="87"/>
    </location>
</feature>
<gene>
    <name evidence="2" type="ORF">TPR58_21905</name>
</gene>
<organism evidence="2 3">
    <name type="scientific">Sphingomonas rustica</name>
    <dbReference type="NCBI Taxonomy" id="3103142"/>
    <lineage>
        <taxon>Bacteria</taxon>
        <taxon>Pseudomonadati</taxon>
        <taxon>Pseudomonadota</taxon>
        <taxon>Alphaproteobacteria</taxon>
        <taxon>Sphingomonadales</taxon>
        <taxon>Sphingomonadaceae</taxon>
        <taxon>Sphingomonas</taxon>
    </lineage>
</organism>
<proteinExistence type="predicted"/>
<sequence>MAEAILRALTPGELREARWMYGASVDFASVRIHRGKYAFWQPNDTAMAPDGHVYFPPPLYHADFSAGPNLMWLLIHELAHVWQIQRGVWLKFRRVFIEGGVYDYGAIDPARDLTRYKVEQQASIIADWYRLRHGLAPHHGSGQAADYETMIRRAIPAAGR</sequence>
<dbReference type="InterPro" id="IPR025295">
    <property type="entry name" value="eCIS_core_dom"/>
</dbReference>
<dbReference type="RefSeq" id="WP_346248893.1">
    <property type="nucleotide sequence ID" value="NZ_JBDIZK010000018.1"/>
</dbReference>
<evidence type="ECO:0000259" key="1">
    <source>
        <dbReference type="Pfam" id="PF13699"/>
    </source>
</evidence>